<keyword evidence="2" id="KW-0472">Membrane</keyword>
<feature type="transmembrane region" description="Helical" evidence="2">
    <location>
        <begin position="109"/>
        <end position="130"/>
    </location>
</feature>
<name>A0AAV3Q1W1_LITER</name>
<sequence length="135" mass="14304">MASFFPFTTITIIMVFLFPSANSNLLMSTPTIVAAPAVFPESPLASPPPSFQELSPDITPLLPSPLGGVVEPTIPSSLGPPNPDDDMIGPDSAYAPDGSLQESAASRCFIFVGSVYKLALVFGVFCLWILHILSY</sequence>
<evidence type="ECO:0000256" key="2">
    <source>
        <dbReference type="SAM" id="Phobius"/>
    </source>
</evidence>
<comment type="caution">
    <text evidence="4">The sequence shown here is derived from an EMBL/GenBank/DDBJ whole genome shotgun (WGS) entry which is preliminary data.</text>
</comment>
<keyword evidence="5" id="KW-1185">Reference proteome</keyword>
<feature type="region of interest" description="Disordered" evidence="1">
    <location>
        <begin position="71"/>
        <end position="93"/>
    </location>
</feature>
<dbReference type="AlphaFoldDB" id="A0AAV3Q1W1"/>
<dbReference type="Proteomes" id="UP001454036">
    <property type="component" value="Unassembled WGS sequence"/>
</dbReference>
<evidence type="ECO:0000313" key="4">
    <source>
        <dbReference type="EMBL" id="GAA0157500.1"/>
    </source>
</evidence>
<dbReference type="PANTHER" id="PTHR35725:SF3">
    <property type="entry name" value="CLASSICAL ARABINOGALACTAN PROTEIN 25"/>
    <property type="match status" value="1"/>
</dbReference>
<feature type="chain" id="PRO_5043730178" description="Classical arabinogalactan protein 25" evidence="3">
    <location>
        <begin position="24"/>
        <end position="135"/>
    </location>
</feature>
<keyword evidence="2" id="KW-0812">Transmembrane</keyword>
<dbReference type="EMBL" id="BAABME010003119">
    <property type="protein sequence ID" value="GAA0157500.1"/>
    <property type="molecule type" value="Genomic_DNA"/>
</dbReference>
<dbReference type="InterPro" id="IPR039346">
    <property type="entry name" value="AGP25/26"/>
</dbReference>
<proteinExistence type="predicted"/>
<keyword evidence="2" id="KW-1133">Transmembrane helix</keyword>
<evidence type="ECO:0000256" key="3">
    <source>
        <dbReference type="SAM" id="SignalP"/>
    </source>
</evidence>
<organism evidence="4 5">
    <name type="scientific">Lithospermum erythrorhizon</name>
    <name type="common">Purple gromwell</name>
    <name type="synonym">Lithospermum officinale var. erythrorhizon</name>
    <dbReference type="NCBI Taxonomy" id="34254"/>
    <lineage>
        <taxon>Eukaryota</taxon>
        <taxon>Viridiplantae</taxon>
        <taxon>Streptophyta</taxon>
        <taxon>Embryophyta</taxon>
        <taxon>Tracheophyta</taxon>
        <taxon>Spermatophyta</taxon>
        <taxon>Magnoliopsida</taxon>
        <taxon>eudicotyledons</taxon>
        <taxon>Gunneridae</taxon>
        <taxon>Pentapetalae</taxon>
        <taxon>asterids</taxon>
        <taxon>lamiids</taxon>
        <taxon>Boraginales</taxon>
        <taxon>Boraginaceae</taxon>
        <taxon>Boraginoideae</taxon>
        <taxon>Lithospermeae</taxon>
        <taxon>Lithospermum</taxon>
    </lineage>
</organism>
<feature type="signal peptide" evidence="3">
    <location>
        <begin position="1"/>
        <end position="23"/>
    </location>
</feature>
<keyword evidence="3" id="KW-0732">Signal</keyword>
<evidence type="ECO:0000256" key="1">
    <source>
        <dbReference type="SAM" id="MobiDB-lite"/>
    </source>
</evidence>
<dbReference type="PANTHER" id="PTHR35725">
    <property type="entry name" value="CLASSICAL ARABINOGALACTAN PROTEIN 26"/>
    <property type="match status" value="1"/>
</dbReference>
<reference evidence="4 5" key="1">
    <citation type="submission" date="2024-01" db="EMBL/GenBank/DDBJ databases">
        <title>The complete chloroplast genome sequence of Lithospermum erythrorhizon: insights into the phylogenetic relationship among Boraginaceae species and the maternal lineages of purple gromwells.</title>
        <authorList>
            <person name="Okada T."/>
            <person name="Watanabe K."/>
        </authorList>
    </citation>
    <scope>NUCLEOTIDE SEQUENCE [LARGE SCALE GENOMIC DNA]</scope>
</reference>
<gene>
    <name evidence="4" type="ORF">LIER_14754</name>
</gene>
<evidence type="ECO:0000313" key="5">
    <source>
        <dbReference type="Proteomes" id="UP001454036"/>
    </source>
</evidence>
<accession>A0AAV3Q1W1</accession>
<evidence type="ECO:0008006" key="6">
    <source>
        <dbReference type="Google" id="ProtNLM"/>
    </source>
</evidence>
<protein>
    <recommendedName>
        <fullName evidence="6">Classical arabinogalactan protein 25</fullName>
    </recommendedName>
</protein>